<keyword evidence="1" id="KW-0479">Metal-binding</keyword>
<dbReference type="InterPro" id="IPR006121">
    <property type="entry name" value="HMA_dom"/>
</dbReference>
<evidence type="ECO:0000256" key="2">
    <source>
        <dbReference type="SAM" id="MobiDB-lite"/>
    </source>
</evidence>
<dbReference type="CDD" id="cd00371">
    <property type="entry name" value="HMA"/>
    <property type="match status" value="1"/>
</dbReference>
<feature type="region of interest" description="Disordered" evidence="2">
    <location>
        <begin position="136"/>
        <end position="170"/>
    </location>
</feature>
<dbReference type="InterPro" id="IPR036163">
    <property type="entry name" value="HMA_dom_sf"/>
</dbReference>
<dbReference type="Gene3D" id="3.30.70.100">
    <property type="match status" value="1"/>
</dbReference>
<dbReference type="EMBL" id="OZ020113">
    <property type="protein sequence ID" value="CAK9265801.1"/>
    <property type="molecule type" value="Genomic_DNA"/>
</dbReference>
<evidence type="ECO:0000313" key="4">
    <source>
        <dbReference type="EMBL" id="CAK9265801.1"/>
    </source>
</evidence>
<organism evidence="4 5">
    <name type="scientific">Sphagnum jensenii</name>
    <dbReference type="NCBI Taxonomy" id="128206"/>
    <lineage>
        <taxon>Eukaryota</taxon>
        <taxon>Viridiplantae</taxon>
        <taxon>Streptophyta</taxon>
        <taxon>Embryophyta</taxon>
        <taxon>Bryophyta</taxon>
        <taxon>Sphagnophytina</taxon>
        <taxon>Sphagnopsida</taxon>
        <taxon>Sphagnales</taxon>
        <taxon>Sphagnaceae</taxon>
        <taxon>Sphagnum</taxon>
    </lineage>
</organism>
<accession>A0ABP0WI14</accession>
<dbReference type="Pfam" id="PF00403">
    <property type="entry name" value="HMA"/>
    <property type="match status" value="1"/>
</dbReference>
<feature type="compositionally biased region" description="Low complexity" evidence="2">
    <location>
        <begin position="136"/>
        <end position="147"/>
    </location>
</feature>
<name>A0ABP0WI14_9BRYO</name>
<dbReference type="PROSITE" id="PS50846">
    <property type="entry name" value="HMA_2"/>
    <property type="match status" value="1"/>
</dbReference>
<reference evidence="4" key="1">
    <citation type="submission" date="2024-02" db="EMBL/GenBank/DDBJ databases">
        <authorList>
            <consortium name="ELIXIR-Norway"/>
            <consortium name="Elixir Norway"/>
        </authorList>
    </citation>
    <scope>NUCLEOTIDE SEQUENCE</scope>
</reference>
<evidence type="ECO:0000256" key="1">
    <source>
        <dbReference type="ARBA" id="ARBA00022723"/>
    </source>
</evidence>
<dbReference type="PANTHER" id="PTHR22814">
    <property type="entry name" value="COPPER TRANSPORT PROTEIN ATOX1-RELATED"/>
    <property type="match status" value="1"/>
</dbReference>
<protein>
    <recommendedName>
        <fullName evidence="3">HMA domain-containing protein</fullName>
    </recommendedName>
</protein>
<sequence length="195" mass="21961">MAMSMNDMYYGTSEPTWLVNHSLHVPSNYNPRRQVQHHRGAAVLQQQQMTPRYTSYTHHGVPLLEIFVPMCCSKCEEKVRDELLELRGVENVMIDQQLQKAIVTGFVDPLRALKKLKKVKKEAEMWSSAAAVSSSSLSGYAGSSSGGDQKRDQHHVAHTSSSYNRYTPSYGAGQCSYYYPVPLSRPSYSLDRPSL</sequence>
<dbReference type="SUPFAM" id="SSF55008">
    <property type="entry name" value="HMA, heavy metal-associated domain"/>
    <property type="match status" value="1"/>
</dbReference>
<dbReference type="Proteomes" id="UP001497444">
    <property type="component" value="Chromosome 18"/>
</dbReference>
<keyword evidence="5" id="KW-1185">Reference proteome</keyword>
<proteinExistence type="predicted"/>
<evidence type="ECO:0000313" key="5">
    <source>
        <dbReference type="Proteomes" id="UP001497444"/>
    </source>
</evidence>
<feature type="domain" description="HMA" evidence="3">
    <location>
        <begin position="61"/>
        <end position="128"/>
    </location>
</feature>
<feature type="compositionally biased region" description="Polar residues" evidence="2">
    <location>
        <begin position="158"/>
        <end position="167"/>
    </location>
</feature>
<dbReference type="PANTHER" id="PTHR22814:SF336">
    <property type="entry name" value="HEAVY METAL-ASSOCIATED ISOPRENYLATED PLANT PROTEIN 23"/>
    <property type="match status" value="1"/>
</dbReference>
<gene>
    <name evidence="4" type="ORF">CSSPJE1EN1_LOCUS11279</name>
</gene>
<evidence type="ECO:0000259" key="3">
    <source>
        <dbReference type="PROSITE" id="PS50846"/>
    </source>
</evidence>